<feature type="region of interest" description="Disordered" evidence="1">
    <location>
        <begin position="55"/>
        <end position="75"/>
    </location>
</feature>
<organism evidence="2 3">
    <name type="scientific">Symbiodinium microadriaticum</name>
    <name type="common">Dinoflagellate</name>
    <name type="synonym">Zooxanthella microadriatica</name>
    <dbReference type="NCBI Taxonomy" id="2951"/>
    <lineage>
        <taxon>Eukaryota</taxon>
        <taxon>Sar</taxon>
        <taxon>Alveolata</taxon>
        <taxon>Dinophyceae</taxon>
        <taxon>Suessiales</taxon>
        <taxon>Symbiodiniaceae</taxon>
        <taxon>Symbiodinium</taxon>
    </lineage>
</organism>
<dbReference type="OrthoDB" id="10452494at2759"/>
<proteinExistence type="predicted"/>
<dbReference type="EMBL" id="LSRX01000183">
    <property type="protein sequence ID" value="OLQ05483.1"/>
    <property type="molecule type" value="Genomic_DNA"/>
</dbReference>
<dbReference type="AlphaFoldDB" id="A0A1Q9EDI5"/>
<evidence type="ECO:0000256" key="1">
    <source>
        <dbReference type="SAM" id="MobiDB-lite"/>
    </source>
</evidence>
<evidence type="ECO:0000313" key="3">
    <source>
        <dbReference type="Proteomes" id="UP000186817"/>
    </source>
</evidence>
<comment type="caution">
    <text evidence="2">The sequence shown here is derived from an EMBL/GenBank/DDBJ whole genome shotgun (WGS) entry which is preliminary data.</text>
</comment>
<sequence>MGGALSEKDVGSWGWGSRLESYVTGDRRSFVPWLGSVGGYRAQLNLDIQLGETEEQERATRLEESDSVGAAKAEQMPEEASAMVAAYCSRVSQRSLWKVVIQKHKKEGTEADSEASGKGLCGRSYRIEESGSGSVLEAISLMYS</sequence>
<keyword evidence="3" id="KW-1185">Reference proteome</keyword>
<reference evidence="2 3" key="1">
    <citation type="submission" date="2016-02" db="EMBL/GenBank/DDBJ databases">
        <title>Genome analysis of coral dinoflagellate symbionts highlights evolutionary adaptations to a symbiotic lifestyle.</title>
        <authorList>
            <person name="Aranda M."/>
            <person name="Li Y."/>
            <person name="Liew Y.J."/>
            <person name="Baumgarten S."/>
            <person name="Simakov O."/>
            <person name="Wilson M."/>
            <person name="Piel J."/>
            <person name="Ashoor H."/>
            <person name="Bougouffa S."/>
            <person name="Bajic V.B."/>
            <person name="Ryu T."/>
            <person name="Ravasi T."/>
            <person name="Bayer T."/>
            <person name="Micklem G."/>
            <person name="Kim H."/>
            <person name="Bhak J."/>
            <person name="Lajeunesse T.C."/>
            <person name="Voolstra C.R."/>
        </authorList>
    </citation>
    <scope>NUCLEOTIDE SEQUENCE [LARGE SCALE GENOMIC DNA]</scope>
    <source>
        <strain evidence="2 3">CCMP2467</strain>
    </source>
</reference>
<accession>A0A1Q9EDI5</accession>
<name>A0A1Q9EDI5_SYMMI</name>
<gene>
    <name evidence="2" type="ORF">AK812_SmicGene11305</name>
</gene>
<protein>
    <submittedName>
        <fullName evidence="2">Uncharacterized protein</fullName>
    </submittedName>
</protein>
<dbReference type="Proteomes" id="UP000186817">
    <property type="component" value="Unassembled WGS sequence"/>
</dbReference>
<evidence type="ECO:0000313" key="2">
    <source>
        <dbReference type="EMBL" id="OLQ05483.1"/>
    </source>
</evidence>